<proteinExistence type="predicted"/>
<keyword evidence="3" id="KW-0804">Transcription</keyword>
<dbReference type="EMBL" id="ACQT01000003">
    <property type="protein sequence ID" value="EER62118.1"/>
    <property type="molecule type" value="Genomic_DNA"/>
</dbReference>
<dbReference type="Pfam" id="PF00717">
    <property type="entry name" value="Peptidase_S24"/>
    <property type="match status" value="1"/>
</dbReference>
<sequence>MGVPADKTVSHVAGITHRASQSVRRWFDAPEPGLPDLESFARLCAGLGCSADEIIGALRPQAEDQAHCTQLIQVANCIQAIADSLAHRGQLGTPVQVPGDEMAPHLKAGDLVFVDSTVTELAGNGIYAFTCNGSLLIRRVERRIDRSIVLKCDNKAYQDYEWTSATAAARRRVKILGKVRSAISVKVFGGR</sequence>
<dbReference type="PATRIC" id="fig|573060.9.peg.4909"/>
<dbReference type="PANTHER" id="PTHR40661:SF1">
    <property type="entry name" value="HTH CRO_C1-TYPE DOMAIN-CONTAINING PROTEIN"/>
    <property type="match status" value="1"/>
</dbReference>
<dbReference type="CDD" id="cd06529">
    <property type="entry name" value="S24_LexA-like"/>
    <property type="match status" value="1"/>
</dbReference>
<protein>
    <submittedName>
        <fullName evidence="5">Putative phage repressor</fullName>
    </submittedName>
</protein>
<feature type="domain" description="Peptidase S24/S26A/S26B/S26C" evidence="4">
    <location>
        <begin position="93"/>
        <end position="179"/>
    </location>
</feature>
<evidence type="ECO:0000256" key="3">
    <source>
        <dbReference type="ARBA" id="ARBA00023163"/>
    </source>
</evidence>
<evidence type="ECO:0000313" key="6">
    <source>
        <dbReference type="Proteomes" id="UP000003856"/>
    </source>
</evidence>
<dbReference type="Gene3D" id="2.10.109.10">
    <property type="entry name" value="Umud Fragment, subunit A"/>
    <property type="match status" value="1"/>
</dbReference>
<dbReference type="PANTHER" id="PTHR40661">
    <property type="match status" value="1"/>
</dbReference>
<name>C5T010_ACIDE</name>
<reference evidence="5 6" key="1">
    <citation type="submission" date="2009-05" db="EMBL/GenBank/DDBJ databases">
        <title>The draft genome of Acidovorax delafieldii 2AN.</title>
        <authorList>
            <consortium name="US DOE Joint Genome Institute (JGI-PGF)"/>
            <person name="Lucas S."/>
            <person name="Copeland A."/>
            <person name="Lapidus A."/>
            <person name="Glavina del Rio T."/>
            <person name="Tice H."/>
            <person name="Bruce D."/>
            <person name="Goodwin L."/>
            <person name="Pitluck S."/>
            <person name="Larimer F."/>
            <person name="Land M.L."/>
            <person name="Hauser L."/>
            <person name="Shelobolina E.S."/>
            <person name="Picardal F."/>
            <person name="Roden E."/>
            <person name="Emerson D."/>
        </authorList>
    </citation>
    <scope>NUCLEOTIDE SEQUENCE [LARGE SCALE GENOMIC DNA]</scope>
    <source>
        <strain evidence="5 6">2AN</strain>
    </source>
</reference>
<evidence type="ECO:0000256" key="1">
    <source>
        <dbReference type="ARBA" id="ARBA00023015"/>
    </source>
</evidence>
<dbReference type="SUPFAM" id="SSF51306">
    <property type="entry name" value="LexA/Signal peptidase"/>
    <property type="match status" value="1"/>
</dbReference>
<comment type="caution">
    <text evidence="5">The sequence shown here is derived from an EMBL/GenBank/DDBJ whole genome shotgun (WGS) entry which is preliminary data.</text>
</comment>
<keyword evidence="6" id="KW-1185">Reference proteome</keyword>
<dbReference type="Proteomes" id="UP000003856">
    <property type="component" value="Unassembled WGS sequence"/>
</dbReference>
<dbReference type="InterPro" id="IPR015927">
    <property type="entry name" value="Peptidase_S24_S26A/B/C"/>
</dbReference>
<dbReference type="InterPro" id="IPR036286">
    <property type="entry name" value="LexA/Signal_pep-like_sf"/>
</dbReference>
<organism evidence="5 6">
    <name type="scientific">Acidovorax delafieldii 2AN</name>
    <dbReference type="NCBI Taxonomy" id="573060"/>
    <lineage>
        <taxon>Bacteria</taxon>
        <taxon>Pseudomonadati</taxon>
        <taxon>Pseudomonadota</taxon>
        <taxon>Betaproteobacteria</taxon>
        <taxon>Burkholderiales</taxon>
        <taxon>Comamonadaceae</taxon>
        <taxon>Acidovorax</taxon>
    </lineage>
</organism>
<dbReference type="AlphaFoldDB" id="C5T010"/>
<accession>C5T010</accession>
<dbReference type="InterPro" id="IPR039418">
    <property type="entry name" value="LexA-like"/>
</dbReference>
<dbReference type="OrthoDB" id="8809738at2"/>
<evidence type="ECO:0000259" key="4">
    <source>
        <dbReference type="Pfam" id="PF00717"/>
    </source>
</evidence>
<keyword evidence="1" id="KW-0805">Transcription regulation</keyword>
<dbReference type="GO" id="GO:0003677">
    <property type="term" value="F:DNA binding"/>
    <property type="evidence" value="ECO:0007669"/>
    <property type="project" value="UniProtKB-KW"/>
</dbReference>
<keyword evidence="2" id="KW-0238">DNA-binding</keyword>
<gene>
    <name evidence="5" type="ORF">AcdelDRAFT_0240</name>
</gene>
<evidence type="ECO:0000256" key="2">
    <source>
        <dbReference type="ARBA" id="ARBA00023125"/>
    </source>
</evidence>
<evidence type="ECO:0000313" key="5">
    <source>
        <dbReference type="EMBL" id="EER62118.1"/>
    </source>
</evidence>